<keyword evidence="4 5" id="KW-0472">Membrane</keyword>
<evidence type="ECO:0000256" key="3">
    <source>
        <dbReference type="ARBA" id="ARBA00022989"/>
    </source>
</evidence>
<feature type="transmembrane region" description="Helical" evidence="5">
    <location>
        <begin position="294"/>
        <end position="320"/>
    </location>
</feature>
<proteinExistence type="predicted"/>
<dbReference type="SUPFAM" id="SSF103473">
    <property type="entry name" value="MFS general substrate transporter"/>
    <property type="match status" value="1"/>
</dbReference>
<dbReference type="HOGENOM" id="CLU_001265_10_14_2"/>
<keyword evidence="8" id="KW-1185">Reference proteome</keyword>
<feature type="transmembrane region" description="Helical" evidence="5">
    <location>
        <begin position="159"/>
        <end position="178"/>
    </location>
</feature>
<dbReference type="InterPro" id="IPR052714">
    <property type="entry name" value="MFS_Exporter"/>
</dbReference>
<dbReference type="InterPro" id="IPR020846">
    <property type="entry name" value="MFS_dom"/>
</dbReference>
<feature type="domain" description="Major facilitator superfamily (MFS) profile" evidence="6">
    <location>
        <begin position="7"/>
        <end position="385"/>
    </location>
</feature>
<dbReference type="GO" id="GO:0016020">
    <property type="term" value="C:membrane"/>
    <property type="evidence" value="ECO:0007669"/>
    <property type="project" value="UniProtKB-SubCell"/>
</dbReference>
<dbReference type="InterPro" id="IPR011701">
    <property type="entry name" value="MFS"/>
</dbReference>
<dbReference type="PROSITE" id="PS50850">
    <property type="entry name" value="MFS"/>
    <property type="match status" value="1"/>
</dbReference>
<dbReference type="OrthoDB" id="117970at2157"/>
<evidence type="ECO:0000256" key="2">
    <source>
        <dbReference type="ARBA" id="ARBA00022692"/>
    </source>
</evidence>
<keyword evidence="2 5" id="KW-0812">Transmembrane</keyword>
<dbReference type="InterPro" id="IPR001958">
    <property type="entry name" value="Tet-R_TetA/multi-R_MdtG-like"/>
</dbReference>
<feature type="transmembrane region" description="Helical" evidence="5">
    <location>
        <begin position="45"/>
        <end position="65"/>
    </location>
</feature>
<dbReference type="GeneID" id="10644334"/>
<accession>F6BAI3</accession>
<evidence type="ECO:0000256" key="4">
    <source>
        <dbReference type="ARBA" id="ARBA00023136"/>
    </source>
</evidence>
<evidence type="ECO:0000256" key="1">
    <source>
        <dbReference type="ARBA" id="ARBA00004141"/>
    </source>
</evidence>
<name>F6BAI3_METIK</name>
<protein>
    <submittedName>
        <fullName evidence="7">Major facilitator superfamily MFS_1</fullName>
    </submittedName>
</protein>
<organism evidence="8">
    <name type="scientific">Methanotorris igneus (strain DSM 5666 / JCM 11834 / Kol 5)</name>
    <dbReference type="NCBI Taxonomy" id="880724"/>
    <lineage>
        <taxon>Archaea</taxon>
        <taxon>Methanobacteriati</taxon>
        <taxon>Methanobacteriota</taxon>
        <taxon>Methanomada group</taxon>
        <taxon>Methanococci</taxon>
        <taxon>Methanococcales</taxon>
        <taxon>Methanocaldococcaceae</taxon>
        <taxon>Methanotorris</taxon>
    </lineage>
</organism>
<feature type="transmembrane region" description="Helical" evidence="5">
    <location>
        <begin position="359"/>
        <end position="379"/>
    </location>
</feature>
<dbReference type="PRINTS" id="PR01035">
    <property type="entry name" value="TCRTETA"/>
</dbReference>
<evidence type="ECO:0000259" key="6">
    <source>
        <dbReference type="PROSITE" id="PS50850"/>
    </source>
</evidence>
<reference evidence="7 8" key="1">
    <citation type="submission" date="2011-05" db="EMBL/GenBank/DDBJ databases">
        <title>Complete sequence of Methanotorris igneus Kol 5.</title>
        <authorList>
            <consortium name="US DOE Joint Genome Institute"/>
            <person name="Lucas S."/>
            <person name="Han J."/>
            <person name="Lapidus A."/>
            <person name="Cheng J.-F."/>
            <person name="Goodwin L."/>
            <person name="Pitluck S."/>
            <person name="Peters L."/>
            <person name="Mikhailova N."/>
            <person name="Chertkov O."/>
            <person name="Han C."/>
            <person name="Tapia R."/>
            <person name="Land M."/>
            <person name="Hauser L."/>
            <person name="Kyrpides N."/>
            <person name="Ivanova N."/>
            <person name="Pagani I."/>
            <person name="Sieprawska-Lupa M."/>
            <person name="Whitman W."/>
            <person name="Woyke T."/>
        </authorList>
    </citation>
    <scope>NUCLEOTIDE SEQUENCE [LARGE SCALE GENOMIC DNA]</scope>
    <source>
        <strain evidence="8">DSM 5666 / JCM 11834 / Kol 5</strain>
    </source>
</reference>
<dbReference type="KEGG" id="mig:Metig_1461"/>
<feature type="transmembrane region" description="Helical" evidence="5">
    <location>
        <begin position="332"/>
        <end position="353"/>
    </location>
</feature>
<feature type="transmembrane region" description="Helical" evidence="5">
    <location>
        <begin position="133"/>
        <end position="153"/>
    </location>
</feature>
<evidence type="ECO:0000313" key="8">
    <source>
        <dbReference type="Proteomes" id="UP000009227"/>
    </source>
</evidence>
<dbReference type="AlphaFoldDB" id="F6BAI3"/>
<feature type="transmembrane region" description="Helical" evidence="5">
    <location>
        <begin position="237"/>
        <end position="257"/>
    </location>
</feature>
<dbReference type="EMBL" id="CP002737">
    <property type="protein sequence ID" value="AEF96996.1"/>
    <property type="molecule type" value="Genomic_DNA"/>
</dbReference>
<evidence type="ECO:0000256" key="5">
    <source>
        <dbReference type="SAM" id="Phobius"/>
    </source>
</evidence>
<feature type="transmembrane region" description="Helical" evidence="5">
    <location>
        <begin position="269"/>
        <end position="288"/>
    </location>
</feature>
<dbReference type="Gene3D" id="1.20.1250.20">
    <property type="entry name" value="MFS general substrate transporter like domains"/>
    <property type="match status" value="1"/>
</dbReference>
<dbReference type="InterPro" id="IPR036259">
    <property type="entry name" value="MFS_trans_sf"/>
</dbReference>
<gene>
    <name evidence="7" type="ordered locus">Metig_1461</name>
</gene>
<feature type="transmembrane region" description="Helical" evidence="5">
    <location>
        <begin position="72"/>
        <end position="91"/>
    </location>
</feature>
<evidence type="ECO:0000313" key="7">
    <source>
        <dbReference type="EMBL" id="AEF96996.1"/>
    </source>
</evidence>
<dbReference type="STRING" id="880724.Metig_1461"/>
<feature type="transmembrane region" description="Helical" evidence="5">
    <location>
        <begin position="209"/>
        <end position="231"/>
    </location>
</feature>
<feature type="transmembrane region" description="Helical" evidence="5">
    <location>
        <begin position="9"/>
        <end position="33"/>
    </location>
</feature>
<comment type="subcellular location">
    <subcellularLocation>
        <location evidence="1">Membrane</location>
        <topology evidence="1">Multi-pass membrane protein</topology>
    </subcellularLocation>
</comment>
<dbReference type="RefSeq" id="WP_013799592.1">
    <property type="nucleotide sequence ID" value="NC_015562.1"/>
</dbReference>
<sequence>MEKPVRSMFVIWVTTFVTMLGVGFIAPIMSIYAQTLGATNFEIGLIFGSFALARTIAQIPAGVLSDIYGKKFFIVSGAFFYGVFTLLYNFVNTVLGLLIVRTFTGIFSSFVTPVAGSYVAAIAPKTRLGEYMGIFNSAITLGFGVGPFVGGILADMYGIKTPFYFCGFLGILAAIISYTKLEDIAFKNIGNTKNKIKLFSFEFLRNRNFLSSFVINTSNVMVNAGIITYLALYATNYGITMGRIGFMIAATNLLMALLQRNFGKLYDRLGNVVIIFGIFIMSFGMYMLSISSSFLSMVASLTIVAIGSSICTPATTSLAIKDIPTHRKGEAMGLFTTSINIGMFIGSIFFGFLADILGIANMFKVSAIFSSIIGFISYLRIKNNN</sequence>
<dbReference type="GO" id="GO:0022857">
    <property type="term" value="F:transmembrane transporter activity"/>
    <property type="evidence" value="ECO:0007669"/>
    <property type="project" value="InterPro"/>
</dbReference>
<keyword evidence="3 5" id="KW-1133">Transmembrane helix</keyword>
<dbReference type="PANTHER" id="PTHR23531:SF1">
    <property type="entry name" value="QUINOLENE RESISTANCE PROTEIN NORA"/>
    <property type="match status" value="1"/>
</dbReference>
<dbReference type="CDD" id="cd17325">
    <property type="entry name" value="MFS_MdtG_SLC18_like"/>
    <property type="match status" value="1"/>
</dbReference>
<dbReference type="Proteomes" id="UP000009227">
    <property type="component" value="Chromosome"/>
</dbReference>
<feature type="transmembrane region" description="Helical" evidence="5">
    <location>
        <begin position="97"/>
        <end position="121"/>
    </location>
</feature>
<dbReference type="Pfam" id="PF07690">
    <property type="entry name" value="MFS_1"/>
    <property type="match status" value="1"/>
</dbReference>
<dbReference type="PANTHER" id="PTHR23531">
    <property type="entry name" value="QUINOLENE RESISTANCE PROTEIN NORA"/>
    <property type="match status" value="1"/>
</dbReference>